<evidence type="ECO:0000256" key="1">
    <source>
        <dbReference type="SAM" id="Coils"/>
    </source>
</evidence>
<evidence type="ECO:0000256" key="2">
    <source>
        <dbReference type="SAM" id="MobiDB-lite"/>
    </source>
</evidence>
<dbReference type="EMBL" id="MU003697">
    <property type="protein sequence ID" value="KAF2812715.1"/>
    <property type="molecule type" value="Genomic_DNA"/>
</dbReference>
<dbReference type="AlphaFoldDB" id="A0A6A6YXR8"/>
<dbReference type="RefSeq" id="XP_033579679.1">
    <property type="nucleotide sequence ID" value="XM_033719605.1"/>
</dbReference>
<sequence>MPLEKGKSKGNAKTGASHDDQPYRMNGMGESAKLELRRKVAEKDAVIEARDREIETLGANFDSLRTENERLHAENELPPEDERALMTSNANIEQLQENLSNVEAEKIRNTKEKDATIEQLNDWYDNLVSKFGITGRP</sequence>
<protein>
    <submittedName>
        <fullName evidence="3 5">Uncharacterized protein</fullName>
    </submittedName>
</protein>
<evidence type="ECO:0000313" key="4">
    <source>
        <dbReference type="Proteomes" id="UP000504636"/>
    </source>
</evidence>
<feature type="region of interest" description="Disordered" evidence="2">
    <location>
        <begin position="1"/>
        <end position="31"/>
    </location>
</feature>
<dbReference type="GeneID" id="54460498"/>
<gene>
    <name evidence="3 5" type="ORF">BDZ99DRAFT_461364</name>
</gene>
<name>A0A6A6YXR8_9PEZI</name>
<dbReference type="OrthoDB" id="10255000at2759"/>
<proteinExistence type="predicted"/>
<reference evidence="5" key="2">
    <citation type="submission" date="2020-04" db="EMBL/GenBank/DDBJ databases">
        <authorList>
            <consortium name="NCBI Genome Project"/>
        </authorList>
    </citation>
    <scope>NUCLEOTIDE SEQUENCE</scope>
    <source>
        <strain evidence="5">CBS 304.34</strain>
    </source>
</reference>
<reference evidence="3 5" key="1">
    <citation type="journal article" date="2020" name="Stud. Mycol.">
        <title>101 Dothideomycetes genomes: a test case for predicting lifestyles and emergence of pathogens.</title>
        <authorList>
            <person name="Haridas S."/>
            <person name="Albert R."/>
            <person name="Binder M."/>
            <person name="Bloem J."/>
            <person name="Labutti K."/>
            <person name="Salamov A."/>
            <person name="Andreopoulos B."/>
            <person name="Baker S."/>
            <person name="Barry K."/>
            <person name="Bills G."/>
            <person name="Bluhm B."/>
            <person name="Cannon C."/>
            <person name="Castanera R."/>
            <person name="Culley D."/>
            <person name="Daum C."/>
            <person name="Ezra D."/>
            <person name="Gonzalez J."/>
            <person name="Henrissat B."/>
            <person name="Kuo A."/>
            <person name="Liang C."/>
            <person name="Lipzen A."/>
            <person name="Lutzoni F."/>
            <person name="Magnuson J."/>
            <person name="Mondo S."/>
            <person name="Nolan M."/>
            <person name="Ohm R."/>
            <person name="Pangilinan J."/>
            <person name="Park H.-J."/>
            <person name="Ramirez L."/>
            <person name="Alfaro M."/>
            <person name="Sun H."/>
            <person name="Tritt A."/>
            <person name="Yoshinaga Y."/>
            <person name="Zwiers L.-H."/>
            <person name="Turgeon B."/>
            <person name="Goodwin S."/>
            <person name="Spatafora J."/>
            <person name="Crous P."/>
            <person name="Grigoriev I."/>
        </authorList>
    </citation>
    <scope>NUCLEOTIDE SEQUENCE</scope>
    <source>
        <strain evidence="3 5">CBS 304.34</strain>
    </source>
</reference>
<accession>A0A6A6YXR8</accession>
<keyword evidence="4" id="KW-1185">Reference proteome</keyword>
<dbReference type="Proteomes" id="UP000504636">
    <property type="component" value="Unplaced"/>
</dbReference>
<organism evidence="3">
    <name type="scientific">Mytilinidion resinicola</name>
    <dbReference type="NCBI Taxonomy" id="574789"/>
    <lineage>
        <taxon>Eukaryota</taxon>
        <taxon>Fungi</taxon>
        <taxon>Dikarya</taxon>
        <taxon>Ascomycota</taxon>
        <taxon>Pezizomycotina</taxon>
        <taxon>Dothideomycetes</taxon>
        <taxon>Pleosporomycetidae</taxon>
        <taxon>Mytilinidiales</taxon>
        <taxon>Mytilinidiaceae</taxon>
        <taxon>Mytilinidion</taxon>
    </lineage>
</organism>
<evidence type="ECO:0000313" key="3">
    <source>
        <dbReference type="EMBL" id="KAF2812715.1"/>
    </source>
</evidence>
<feature type="coiled-coil region" evidence="1">
    <location>
        <begin position="54"/>
        <end position="112"/>
    </location>
</feature>
<keyword evidence="1" id="KW-0175">Coiled coil</keyword>
<reference evidence="5" key="3">
    <citation type="submission" date="2025-04" db="UniProtKB">
        <authorList>
            <consortium name="RefSeq"/>
        </authorList>
    </citation>
    <scope>IDENTIFICATION</scope>
    <source>
        <strain evidence="5">CBS 304.34</strain>
    </source>
</reference>
<evidence type="ECO:0000313" key="5">
    <source>
        <dbReference type="RefSeq" id="XP_033579679.1"/>
    </source>
</evidence>